<evidence type="ECO:0000259" key="6">
    <source>
        <dbReference type="Pfam" id="PF04932"/>
    </source>
</evidence>
<feature type="transmembrane region" description="Helical" evidence="5">
    <location>
        <begin position="56"/>
        <end position="75"/>
    </location>
</feature>
<proteinExistence type="predicted"/>
<dbReference type="Pfam" id="PF04932">
    <property type="entry name" value="Wzy_C"/>
    <property type="match status" value="1"/>
</dbReference>
<name>A0A369Q4P5_9SPHN</name>
<dbReference type="EMBL" id="QBKA01000002">
    <property type="protein sequence ID" value="RDC59704.1"/>
    <property type="molecule type" value="Genomic_DNA"/>
</dbReference>
<dbReference type="InterPro" id="IPR051533">
    <property type="entry name" value="WaaL-like"/>
</dbReference>
<feature type="transmembrane region" description="Helical" evidence="5">
    <location>
        <begin position="387"/>
        <end position="409"/>
    </location>
</feature>
<comment type="subcellular location">
    <subcellularLocation>
        <location evidence="1">Membrane</location>
        <topology evidence="1">Multi-pass membrane protein</topology>
    </subcellularLocation>
</comment>
<evidence type="ECO:0000313" key="8">
    <source>
        <dbReference type="Proteomes" id="UP000253727"/>
    </source>
</evidence>
<feature type="transmembrane region" description="Helical" evidence="5">
    <location>
        <begin position="299"/>
        <end position="319"/>
    </location>
</feature>
<evidence type="ECO:0000313" key="7">
    <source>
        <dbReference type="EMBL" id="RDC59704.1"/>
    </source>
</evidence>
<evidence type="ECO:0000256" key="5">
    <source>
        <dbReference type="SAM" id="Phobius"/>
    </source>
</evidence>
<keyword evidence="3 5" id="KW-1133">Transmembrane helix</keyword>
<dbReference type="InterPro" id="IPR007016">
    <property type="entry name" value="O-antigen_ligase-rel_domated"/>
</dbReference>
<accession>A0A369Q4P5</accession>
<keyword evidence="8" id="KW-1185">Reference proteome</keyword>
<organism evidence="7 8">
    <name type="scientific">Alteripontixanthobacter maritimus</name>
    <dbReference type="NCBI Taxonomy" id="2161824"/>
    <lineage>
        <taxon>Bacteria</taxon>
        <taxon>Pseudomonadati</taxon>
        <taxon>Pseudomonadota</taxon>
        <taxon>Alphaproteobacteria</taxon>
        <taxon>Sphingomonadales</taxon>
        <taxon>Erythrobacteraceae</taxon>
        <taxon>Alteripontixanthobacter</taxon>
    </lineage>
</organism>
<keyword evidence="4 5" id="KW-0472">Membrane</keyword>
<feature type="transmembrane region" description="Helical" evidence="5">
    <location>
        <begin position="421"/>
        <end position="438"/>
    </location>
</feature>
<sequence>MQSIEPAHDIAVPSDTAPVARRDREVVRTGTVAGWAWSVAIAVMLVFGGTNPSYPATRHFAELVACGVIAAALAGRASARFRIGTTDVLLIALIVLMVATMIPLPPGLWSLLPTHTGVAAMDEAVFGAAQWRAISLNSEHTLRASLFLLPAIAIYLAVRSGDAFRHEALSRGILIALAIAITMGLGQTLIGEGFYPFSRSDREFSIGFFTNHNHQATFLVMGALVWLARDRIAQPIKRTSGTAPLQLEHYILPVAIVALTALAVLLTASRAGLGLLVFALAAGAWVLVRARLAPGRTAILYAGGGFALLIVSVLALPFIDGGALSAITDRGAIGVDRRFEIWPQAVTVVGQTMPLGSGFGTFREVYEQYEPLSLVGMLYVNHAHNDYLELLIEGGIPAAALLIAFVVWFVRRTWPLFIKRLAPPSLSLFATAIVVAMLHSVVDYPLRTIAVAMLCSYAIAHFANRAAPDARQAGPVPH</sequence>
<dbReference type="PANTHER" id="PTHR37422:SF23">
    <property type="entry name" value="TEICHURONIC ACID BIOSYNTHESIS PROTEIN TUAE"/>
    <property type="match status" value="1"/>
</dbReference>
<feature type="transmembrane region" description="Helical" evidence="5">
    <location>
        <begin position="170"/>
        <end position="190"/>
    </location>
</feature>
<feature type="transmembrane region" description="Helical" evidence="5">
    <location>
        <begin position="249"/>
        <end position="267"/>
    </location>
</feature>
<feature type="transmembrane region" description="Helical" evidence="5">
    <location>
        <begin position="32"/>
        <end position="50"/>
    </location>
</feature>
<dbReference type="Proteomes" id="UP000253727">
    <property type="component" value="Unassembled WGS sequence"/>
</dbReference>
<evidence type="ECO:0000256" key="4">
    <source>
        <dbReference type="ARBA" id="ARBA00023136"/>
    </source>
</evidence>
<dbReference type="PANTHER" id="PTHR37422">
    <property type="entry name" value="TEICHURONIC ACID BIOSYNTHESIS PROTEIN TUAE"/>
    <property type="match status" value="1"/>
</dbReference>
<comment type="caution">
    <text evidence="7">The sequence shown here is derived from an EMBL/GenBank/DDBJ whole genome shotgun (WGS) entry which is preliminary data.</text>
</comment>
<gene>
    <name evidence="7" type="ORF">HME9302_00896</name>
</gene>
<evidence type="ECO:0000256" key="3">
    <source>
        <dbReference type="ARBA" id="ARBA00022989"/>
    </source>
</evidence>
<feature type="domain" description="O-antigen ligase-related" evidence="6">
    <location>
        <begin position="256"/>
        <end position="403"/>
    </location>
</feature>
<dbReference type="RefSeq" id="WP_181815683.1">
    <property type="nucleotide sequence ID" value="NZ_QBKA01000002.1"/>
</dbReference>
<dbReference type="AlphaFoldDB" id="A0A369Q4P5"/>
<feature type="transmembrane region" description="Helical" evidence="5">
    <location>
        <begin position="210"/>
        <end position="228"/>
    </location>
</feature>
<feature type="transmembrane region" description="Helical" evidence="5">
    <location>
        <begin position="87"/>
        <end position="104"/>
    </location>
</feature>
<evidence type="ECO:0000256" key="2">
    <source>
        <dbReference type="ARBA" id="ARBA00022692"/>
    </source>
</evidence>
<feature type="transmembrane region" description="Helical" evidence="5">
    <location>
        <begin position="273"/>
        <end position="292"/>
    </location>
</feature>
<protein>
    <recommendedName>
        <fullName evidence="6">O-antigen ligase-related domain-containing protein</fullName>
    </recommendedName>
</protein>
<feature type="transmembrane region" description="Helical" evidence="5">
    <location>
        <begin position="141"/>
        <end position="158"/>
    </location>
</feature>
<reference evidence="7 8" key="1">
    <citation type="submission" date="2018-04" db="EMBL/GenBank/DDBJ databases">
        <title>Altererythrobacter sp. HME9302 genome sequencing and assembly.</title>
        <authorList>
            <person name="Kang H."/>
            <person name="Kim H."/>
            <person name="Joh K."/>
        </authorList>
    </citation>
    <scope>NUCLEOTIDE SEQUENCE [LARGE SCALE GENOMIC DNA]</scope>
    <source>
        <strain evidence="7 8">HME9302</strain>
    </source>
</reference>
<keyword evidence="2 5" id="KW-0812">Transmembrane</keyword>
<evidence type="ECO:0000256" key="1">
    <source>
        <dbReference type="ARBA" id="ARBA00004141"/>
    </source>
</evidence>
<dbReference type="GO" id="GO:0016020">
    <property type="term" value="C:membrane"/>
    <property type="evidence" value="ECO:0007669"/>
    <property type="project" value="UniProtKB-SubCell"/>
</dbReference>